<sequence length="51" mass="5912">MLASEWHRKLLKLDPLIQTDIKKPSTFSSAGLYYICKQTNDTDRLRSLVCL</sequence>
<evidence type="ECO:0000313" key="1">
    <source>
        <dbReference type="EMBL" id="CDS99093.1"/>
    </source>
</evidence>
<reference evidence="1 2" key="1">
    <citation type="submission" date="2014-06" db="EMBL/GenBank/DDBJ databases">
        <authorList>
            <person name="Le Roux F."/>
        </authorList>
    </citation>
    <scope>NUCLEOTIDE SEQUENCE [LARGE SCALE GENOMIC DNA]</scope>
    <source>
        <strain evidence="1 2">J5-4</strain>
    </source>
</reference>
<comment type="caution">
    <text evidence="1">The sequence shown here is derived from an EMBL/GenBank/DDBJ whole genome shotgun (WGS) entry which is preliminary data.</text>
</comment>
<dbReference type="EMBL" id="CCJX01000032">
    <property type="protein sequence ID" value="CDS99093.1"/>
    <property type="molecule type" value="Genomic_DNA"/>
</dbReference>
<dbReference type="Proteomes" id="UP000049077">
    <property type="component" value="Unassembled WGS sequence"/>
</dbReference>
<evidence type="ECO:0000313" key="2">
    <source>
        <dbReference type="Proteomes" id="UP000049077"/>
    </source>
</evidence>
<accession>A0ABP1WR00</accession>
<proteinExistence type="predicted"/>
<name>A0ABP1WR00_9VIBR</name>
<organism evidence="1 2">
    <name type="scientific">Vibrio crassostreae</name>
    <dbReference type="NCBI Taxonomy" id="246167"/>
    <lineage>
        <taxon>Bacteria</taxon>
        <taxon>Pseudomonadati</taxon>
        <taxon>Pseudomonadota</taxon>
        <taxon>Gammaproteobacteria</taxon>
        <taxon>Vibrionales</taxon>
        <taxon>Vibrionaceae</taxon>
        <taxon>Vibrio</taxon>
    </lineage>
</organism>
<keyword evidence="2" id="KW-1185">Reference proteome</keyword>
<gene>
    <name evidence="1" type="ORF">VCR4J5_1270029</name>
</gene>
<protein>
    <submittedName>
        <fullName evidence="1">Uncharacterized protein</fullName>
    </submittedName>
</protein>